<name>A0ABD1HXJ3_SALDI</name>
<organism evidence="1 2">
    <name type="scientific">Salvia divinorum</name>
    <name type="common">Maria pastora</name>
    <name type="synonym">Diviner's sage</name>
    <dbReference type="NCBI Taxonomy" id="28513"/>
    <lineage>
        <taxon>Eukaryota</taxon>
        <taxon>Viridiplantae</taxon>
        <taxon>Streptophyta</taxon>
        <taxon>Embryophyta</taxon>
        <taxon>Tracheophyta</taxon>
        <taxon>Spermatophyta</taxon>
        <taxon>Magnoliopsida</taxon>
        <taxon>eudicotyledons</taxon>
        <taxon>Gunneridae</taxon>
        <taxon>Pentapetalae</taxon>
        <taxon>asterids</taxon>
        <taxon>lamiids</taxon>
        <taxon>Lamiales</taxon>
        <taxon>Lamiaceae</taxon>
        <taxon>Nepetoideae</taxon>
        <taxon>Mentheae</taxon>
        <taxon>Salviinae</taxon>
        <taxon>Salvia</taxon>
        <taxon>Salvia subgen. Calosphace</taxon>
    </lineage>
</organism>
<proteinExistence type="predicted"/>
<dbReference type="AlphaFoldDB" id="A0ABD1HXJ3"/>
<evidence type="ECO:0000313" key="1">
    <source>
        <dbReference type="EMBL" id="KAL1560004.1"/>
    </source>
</evidence>
<keyword evidence="2" id="KW-1185">Reference proteome</keyword>
<accession>A0ABD1HXJ3</accession>
<evidence type="ECO:0000313" key="2">
    <source>
        <dbReference type="Proteomes" id="UP001567538"/>
    </source>
</evidence>
<dbReference type="EMBL" id="JBEAFC010000004">
    <property type="protein sequence ID" value="KAL1560004.1"/>
    <property type="molecule type" value="Genomic_DNA"/>
</dbReference>
<reference evidence="1 2" key="1">
    <citation type="submission" date="2024-06" db="EMBL/GenBank/DDBJ databases">
        <title>A chromosome level genome sequence of Diviner's sage (Salvia divinorum).</title>
        <authorList>
            <person name="Ford S.A."/>
            <person name="Ro D.-K."/>
            <person name="Ness R.W."/>
            <person name="Phillips M.A."/>
        </authorList>
    </citation>
    <scope>NUCLEOTIDE SEQUENCE [LARGE SCALE GENOMIC DNA]</scope>
    <source>
        <strain evidence="1">SAF-2024a</strain>
        <tissue evidence="1">Leaf</tissue>
    </source>
</reference>
<dbReference type="Proteomes" id="UP001567538">
    <property type="component" value="Unassembled WGS sequence"/>
</dbReference>
<sequence>MPSHRSIVSSPTFLTREMIDCLRLFGGFGLRLLLLFDLLKIRWTPVEHHRLPVSHLSRFLVYFVAVRCSL</sequence>
<gene>
    <name evidence="1" type="ORF">AAHA92_10275</name>
</gene>
<protein>
    <submittedName>
        <fullName evidence="1">Uncharacterized protein</fullName>
    </submittedName>
</protein>
<comment type="caution">
    <text evidence="1">The sequence shown here is derived from an EMBL/GenBank/DDBJ whole genome shotgun (WGS) entry which is preliminary data.</text>
</comment>